<keyword evidence="5" id="KW-1185">Reference proteome</keyword>
<feature type="transmembrane region" description="Helical" evidence="2">
    <location>
        <begin position="527"/>
        <end position="552"/>
    </location>
</feature>
<name>A0AAE0XB31_9PEZI</name>
<dbReference type="InterPro" id="IPR046623">
    <property type="entry name" value="DUF6536"/>
</dbReference>
<reference evidence="4" key="2">
    <citation type="submission" date="2023-06" db="EMBL/GenBank/DDBJ databases">
        <authorList>
            <consortium name="Lawrence Berkeley National Laboratory"/>
            <person name="Haridas S."/>
            <person name="Hensen N."/>
            <person name="Bonometti L."/>
            <person name="Westerberg I."/>
            <person name="Brannstrom I.O."/>
            <person name="Guillou S."/>
            <person name="Cros-Aarteil S."/>
            <person name="Calhoun S."/>
            <person name="Kuo A."/>
            <person name="Mondo S."/>
            <person name="Pangilinan J."/>
            <person name="Riley R."/>
            <person name="Labutti K."/>
            <person name="Andreopoulos B."/>
            <person name="Lipzen A."/>
            <person name="Chen C."/>
            <person name="Yanf M."/>
            <person name="Daum C."/>
            <person name="Ng V."/>
            <person name="Clum A."/>
            <person name="Steindorff A."/>
            <person name="Ohm R."/>
            <person name="Martin F."/>
            <person name="Silar P."/>
            <person name="Natvig D."/>
            <person name="Lalanne C."/>
            <person name="Gautier V."/>
            <person name="Ament-Velasquez S.L."/>
            <person name="Kruys A."/>
            <person name="Hutchinson M.I."/>
            <person name="Powell A.J."/>
            <person name="Barry K."/>
            <person name="Miller A.N."/>
            <person name="Grigoriev I.V."/>
            <person name="Debuchy R."/>
            <person name="Gladieux P."/>
            <person name="Thoren M.H."/>
            <person name="Johannesson H."/>
        </authorList>
    </citation>
    <scope>NUCLEOTIDE SEQUENCE</scope>
    <source>
        <strain evidence="4">CBS 314.62</strain>
    </source>
</reference>
<dbReference type="PANTHER" id="PTHR35395:SF1">
    <property type="entry name" value="DUF6536 DOMAIN-CONTAINING PROTEIN"/>
    <property type="match status" value="1"/>
</dbReference>
<dbReference type="Proteomes" id="UP001270362">
    <property type="component" value="Unassembled WGS sequence"/>
</dbReference>
<reference evidence="4" key="1">
    <citation type="journal article" date="2023" name="Mol. Phylogenet. Evol.">
        <title>Genome-scale phylogeny and comparative genomics of the fungal order Sordariales.</title>
        <authorList>
            <person name="Hensen N."/>
            <person name="Bonometti L."/>
            <person name="Westerberg I."/>
            <person name="Brannstrom I.O."/>
            <person name="Guillou S."/>
            <person name="Cros-Aarteil S."/>
            <person name="Calhoun S."/>
            <person name="Haridas S."/>
            <person name="Kuo A."/>
            <person name="Mondo S."/>
            <person name="Pangilinan J."/>
            <person name="Riley R."/>
            <person name="LaButti K."/>
            <person name="Andreopoulos B."/>
            <person name="Lipzen A."/>
            <person name="Chen C."/>
            <person name="Yan M."/>
            <person name="Daum C."/>
            <person name="Ng V."/>
            <person name="Clum A."/>
            <person name="Steindorff A."/>
            <person name="Ohm R.A."/>
            <person name="Martin F."/>
            <person name="Silar P."/>
            <person name="Natvig D.O."/>
            <person name="Lalanne C."/>
            <person name="Gautier V."/>
            <person name="Ament-Velasquez S.L."/>
            <person name="Kruys A."/>
            <person name="Hutchinson M.I."/>
            <person name="Powell A.J."/>
            <person name="Barry K."/>
            <person name="Miller A.N."/>
            <person name="Grigoriev I.V."/>
            <person name="Debuchy R."/>
            <person name="Gladieux P."/>
            <person name="Hiltunen Thoren M."/>
            <person name="Johannesson H."/>
        </authorList>
    </citation>
    <scope>NUCLEOTIDE SEQUENCE</scope>
    <source>
        <strain evidence="4">CBS 314.62</strain>
    </source>
</reference>
<evidence type="ECO:0000256" key="1">
    <source>
        <dbReference type="SAM" id="MobiDB-lite"/>
    </source>
</evidence>
<feature type="transmembrane region" description="Helical" evidence="2">
    <location>
        <begin position="564"/>
        <end position="582"/>
    </location>
</feature>
<dbReference type="Pfam" id="PF20163">
    <property type="entry name" value="DUF6536"/>
    <property type="match status" value="1"/>
</dbReference>
<gene>
    <name evidence="4" type="ORF">B0T22DRAFT_440679</name>
</gene>
<evidence type="ECO:0000313" key="5">
    <source>
        <dbReference type="Proteomes" id="UP001270362"/>
    </source>
</evidence>
<evidence type="ECO:0000259" key="3">
    <source>
        <dbReference type="Pfam" id="PF20163"/>
    </source>
</evidence>
<sequence>MGFYSPLHLQLHGLKKTNASRTTPQAPGEPFFAPAISYCYCTGVPKTPGPAPTVYITSTSKSSREGTDGRPSEDKSFQAKKFAKVDTLSQWFPQIKEDGNNDWRIWLSRRSRALLLQLGIVGIIFVTNLALTIFAVSQYGSEKGVGLIYQGDCNTVKTLDQWIHLLINLLGTGMLSASNYCMQLQAAPTRANVNDAHNRGKFLDIGVPSLRNLGYTSSWRRFSWFLLAVSSIPIHLMILLLTPARVGTWRRRRLTEPAEANRAGDPGWDEPRVNPSSFNYTDIIHGMQAEAQAGHYEERNTSSCFDLYDDYWQPQGNGIIFVKNASSVPSAAAADDDDSLLMYVSIIPRSDDWAKNMWALGNGTGNFTAVSPPKPVTAWYLGPKRYEVSHCLVQPPAQIVSRCRFEYSPQIMFTVCVLNLVKAFVMLCIWVLRKWQYDTTNREPGQTEDSENLDKQILYTLGDAIASFMRVPDPTTVDMGLATRDDFLQKRTWKNKLMREAAKPPLQPRQWKKESTHWRKAASPRRWFTFVFAWFLVMLVATILLLAGLSGFKHRQMSTTIPGLWNLGFGALTPYTYIVIGLPRTDPGGLISNVLLANLPQLVLSIVYISYNGLLTTFLVQREFGRMYDVRKPLRVSEPIGIQRSSYFISLPLRYGIPLYASLGVMHWLLSQSLFLARITAFFPTGQVDTRNSFSTCGWSPIAVFTADPRGLNTALIAGGILMIAIVAIGFRRYDGTMRLVSTNSRAISAACHVLHDDRKDGYLLPCLRVFHHSSNVTANALFLHMTWLGKHRANSDAHDQLSQVSHSCRPRRRDPFNPVFTHPRAPHARSSDK</sequence>
<feature type="transmembrane region" description="Helical" evidence="2">
    <location>
        <begin position="114"/>
        <end position="136"/>
    </location>
</feature>
<evidence type="ECO:0000256" key="2">
    <source>
        <dbReference type="SAM" id="Phobius"/>
    </source>
</evidence>
<dbReference type="EMBL" id="JAULSO010000002">
    <property type="protein sequence ID" value="KAK3689186.1"/>
    <property type="molecule type" value="Genomic_DNA"/>
</dbReference>
<organism evidence="4 5">
    <name type="scientific">Podospora appendiculata</name>
    <dbReference type="NCBI Taxonomy" id="314037"/>
    <lineage>
        <taxon>Eukaryota</taxon>
        <taxon>Fungi</taxon>
        <taxon>Dikarya</taxon>
        <taxon>Ascomycota</taxon>
        <taxon>Pezizomycotina</taxon>
        <taxon>Sordariomycetes</taxon>
        <taxon>Sordariomycetidae</taxon>
        <taxon>Sordariales</taxon>
        <taxon>Podosporaceae</taxon>
        <taxon>Podospora</taxon>
    </lineage>
</organism>
<comment type="caution">
    <text evidence="4">The sequence shown here is derived from an EMBL/GenBank/DDBJ whole genome shotgun (WGS) entry which is preliminary data.</text>
</comment>
<feature type="region of interest" description="Disordered" evidence="1">
    <location>
        <begin position="799"/>
        <end position="834"/>
    </location>
</feature>
<dbReference type="AlphaFoldDB" id="A0AAE0XB31"/>
<feature type="transmembrane region" description="Helical" evidence="2">
    <location>
        <begin position="411"/>
        <end position="432"/>
    </location>
</feature>
<keyword evidence="2" id="KW-0472">Membrane</keyword>
<feature type="transmembrane region" description="Helical" evidence="2">
    <location>
        <begin position="711"/>
        <end position="731"/>
    </location>
</feature>
<keyword evidence="2" id="KW-0812">Transmembrane</keyword>
<accession>A0AAE0XB31</accession>
<protein>
    <recommendedName>
        <fullName evidence="3">DUF6536 domain-containing protein</fullName>
    </recommendedName>
</protein>
<dbReference type="PANTHER" id="PTHR35395">
    <property type="entry name" value="DUF6536 DOMAIN-CONTAINING PROTEIN"/>
    <property type="match status" value="1"/>
</dbReference>
<keyword evidence="2" id="KW-1133">Transmembrane helix</keyword>
<evidence type="ECO:0000313" key="4">
    <source>
        <dbReference type="EMBL" id="KAK3689186.1"/>
    </source>
</evidence>
<feature type="transmembrane region" description="Helical" evidence="2">
    <location>
        <begin position="222"/>
        <end position="244"/>
    </location>
</feature>
<proteinExistence type="predicted"/>
<feature type="domain" description="DUF6536" evidence="3">
    <location>
        <begin position="112"/>
        <end position="237"/>
    </location>
</feature>